<dbReference type="Proteomes" id="UP001151582">
    <property type="component" value="Unassembled WGS sequence"/>
</dbReference>
<reference evidence="3" key="1">
    <citation type="submission" date="2022-07" db="EMBL/GenBank/DDBJ databases">
        <title>Phylogenomic reconstructions and comparative analyses of Kickxellomycotina fungi.</title>
        <authorList>
            <person name="Reynolds N.K."/>
            <person name="Stajich J.E."/>
            <person name="Barry K."/>
            <person name="Grigoriev I.V."/>
            <person name="Crous P."/>
            <person name="Smith M.E."/>
        </authorList>
    </citation>
    <scope>NUCLEOTIDE SEQUENCE</scope>
    <source>
        <strain evidence="3">RSA 567</strain>
    </source>
</reference>
<feature type="region of interest" description="Disordered" evidence="1">
    <location>
        <begin position="128"/>
        <end position="179"/>
    </location>
</feature>
<dbReference type="OrthoDB" id="786951at2759"/>
<dbReference type="Pfam" id="PF25127">
    <property type="entry name" value="DUF7819"/>
    <property type="match status" value="1"/>
</dbReference>
<feature type="compositionally biased region" description="Basic residues" evidence="1">
    <location>
        <begin position="1"/>
        <end position="10"/>
    </location>
</feature>
<feature type="region of interest" description="Disordered" evidence="1">
    <location>
        <begin position="1"/>
        <end position="49"/>
    </location>
</feature>
<dbReference type="Pfam" id="PF01585">
    <property type="entry name" value="G-patch"/>
    <property type="match status" value="1"/>
</dbReference>
<dbReference type="PROSITE" id="PS50174">
    <property type="entry name" value="G_PATCH"/>
    <property type="match status" value="1"/>
</dbReference>
<feature type="compositionally biased region" description="Low complexity" evidence="1">
    <location>
        <begin position="133"/>
        <end position="157"/>
    </location>
</feature>
<evidence type="ECO:0000313" key="3">
    <source>
        <dbReference type="EMBL" id="KAJ1983730.1"/>
    </source>
</evidence>
<name>A0A9W8B480_9FUNG</name>
<comment type="caution">
    <text evidence="3">The sequence shown here is derived from an EMBL/GenBank/DDBJ whole genome shotgun (WGS) entry which is preliminary data.</text>
</comment>
<dbReference type="InterPro" id="IPR056721">
    <property type="entry name" value="DUF7819"/>
</dbReference>
<evidence type="ECO:0000313" key="4">
    <source>
        <dbReference type="Proteomes" id="UP001151582"/>
    </source>
</evidence>
<dbReference type="GO" id="GO:0003676">
    <property type="term" value="F:nucleic acid binding"/>
    <property type="evidence" value="ECO:0007669"/>
    <property type="project" value="InterPro"/>
</dbReference>
<dbReference type="InterPro" id="IPR000467">
    <property type="entry name" value="G_patch_dom"/>
</dbReference>
<dbReference type="PANTHER" id="PTHR23106">
    <property type="entry name" value="ANGIOGENIC FACTOR WITH G PATCH AND FHA DOMAINS 1"/>
    <property type="match status" value="1"/>
</dbReference>
<sequence length="313" mass="33486">MDPWAQRHKQSPTQTNDAPPPAPAQHRSLPSHRFAQHDPPPPPAKPYHELPAALMLPAMSLETPPYTPIPAGAIRPPAHRPPVTFDLIQAGAEYYQGLQAPTVCSTGPGKVGWEPGYLDDFYQRRAAVRRAQQRSPPSSSSSASDTTSGSATDSDSQASEDEFDIDRPLDTPIHGLGQGSRANVTDWAVAPSKPGASLNRMISAENKGFQMLKKLGWAGQGAGIGKSRDSIVEPIRITPTKQPFRGIGHGQPAAVAHPWAGGTDRLGAQVEQYRQQQSHVYNHGGPQETAPPPTLCAQCGEQRSQCAHGLPTA</sequence>
<dbReference type="AlphaFoldDB" id="A0A9W8B480"/>
<organism evidence="3 4">
    <name type="scientific">Dimargaris verticillata</name>
    <dbReference type="NCBI Taxonomy" id="2761393"/>
    <lineage>
        <taxon>Eukaryota</taxon>
        <taxon>Fungi</taxon>
        <taxon>Fungi incertae sedis</taxon>
        <taxon>Zoopagomycota</taxon>
        <taxon>Kickxellomycotina</taxon>
        <taxon>Dimargaritomycetes</taxon>
        <taxon>Dimargaritales</taxon>
        <taxon>Dimargaritaceae</taxon>
        <taxon>Dimargaris</taxon>
    </lineage>
</organism>
<protein>
    <recommendedName>
        <fullName evidence="2">G-patch domain-containing protein</fullName>
    </recommendedName>
</protein>
<dbReference type="SMART" id="SM00443">
    <property type="entry name" value="G_patch"/>
    <property type="match status" value="1"/>
</dbReference>
<evidence type="ECO:0000259" key="2">
    <source>
        <dbReference type="PROSITE" id="PS50174"/>
    </source>
</evidence>
<dbReference type="EMBL" id="JANBQB010000043">
    <property type="protein sequence ID" value="KAJ1983730.1"/>
    <property type="molecule type" value="Genomic_DNA"/>
</dbReference>
<feature type="domain" description="G-patch" evidence="2">
    <location>
        <begin position="204"/>
        <end position="252"/>
    </location>
</feature>
<keyword evidence="4" id="KW-1185">Reference proteome</keyword>
<evidence type="ECO:0000256" key="1">
    <source>
        <dbReference type="SAM" id="MobiDB-lite"/>
    </source>
</evidence>
<dbReference type="InterPro" id="IPR053027">
    <property type="entry name" value="AGGF1"/>
</dbReference>
<accession>A0A9W8B480</accession>
<dbReference type="PANTHER" id="PTHR23106:SF24">
    <property type="entry name" value="ANGIOGENIC FACTOR WITH G PATCH AND FHA DOMAINS 1"/>
    <property type="match status" value="1"/>
</dbReference>
<gene>
    <name evidence="3" type="ORF">H4R34_001108</name>
</gene>
<feature type="region of interest" description="Disordered" evidence="1">
    <location>
        <begin position="275"/>
        <end position="296"/>
    </location>
</feature>
<proteinExistence type="predicted"/>